<reference evidence="2 3" key="1">
    <citation type="journal article" date="2019" name="Commun. Biol.">
        <title>The bagworm genome reveals a unique fibroin gene that provides high tensile strength.</title>
        <authorList>
            <person name="Kono N."/>
            <person name="Nakamura H."/>
            <person name="Ohtoshi R."/>
            <person name="Tomita M."/>
            <person name="Numata K."/>
            <person name="Arakawa K."/>
        </authorList>
    </citation>
    <scope>NUCLEOTIDE SEQUENCE [LARGE SCALE GENOMIC DNA]</scope>
</reference>
<evidence type="ECO:0000313" key="2">
    <source>
        <dbReference type="EMBL" id="GBP77521.1"/>
    </source>
</evidence>
<sequence>MDHAINHDPVRYPNLDPDPGVFSIPICPTLDSYHGPAFDSKLCFGGWAFERHRGRSISYGALSRRIAVSRPLAPKSRRALYQINKTAGRPANKSRTITSAPASFAIAGRPRRRRRAARAITSAGPRRPRRGIAVGPPRGRRDSHLRRCGHVTESRRSRLIDLPICAPRVLGRFVICSSGGPRGSAGVDDLPDSSRSVYLDTIRSVTCDMFKSEHDIPIYLRNISKHLSKAQSTYKAGDWRRRRRRRAAGGEGGPYRALAAASKSGHHISRISHKCAPIAPRARPTPRRARSLCCL</sequence>
<dbReference type="AlphaFoldDB" id="A0A4C1YM70"/>
<feature type="region of interest" description="Disordered" evidence="1">
    <location>
        <begin position="234"/>
        <end position="256"/>
    </location>
</feature>
<gene>
    <name evidence="2" type="ORF">EVAR_98974_1</name>
</gene>
<dbReference type="Proteomes" id="UP000299102">
    <property type="component" value="Unassembled WGS sequence"/>
</dbReference>
<organism evidence="2 3">
    <name type="scientific">Eumeta variegata</name>
    <name type="common">Bagworm moth</name>
    <name type="synonym">Eumeta japonica</name>
    <dbReference type="NCBI Taxonomy" id="151549"/>
    <lineage>
        <taxon>Eukaryota</taxon>
        <taxon>Metazoa</taxon>
        <taxon>Ecdysozoa</taxon>
        <taxon>Arthropoda</taxon>
        <taxon>Hexapoda</taxon>
        <taxon>Insecta</taxon>
        <taxon>Pterygota</taxon>
        <taxon>Neoptera</taxon>
        <taxon>Endopterygota</taxon>
        <taxon>Lepidoptera</taxon>
        <taxon>Glossata</taxon>
        <taxon>Ditrysia</taxon>
        <taxon>Tineoidea</taxon>
        <taxon>Psychidae</taxon>
        <taxon>Oiketicinae</taxon>
        <taxon>Eumeta</taxon>
    </lineage>
</organism>
<evidence type="ECO:0000313" key="3">
    <source>
        <dbReference type="Proteomes" id="UP000299102"/>
    </source>
</evidence>
<name>A0A4C1YM70_EUMVA</name>
<feature type="region of interest" description="Disordered" evidence="1">
    <location>
        <begin position="118"/>
        <end position="144"/>
    </location>
</feature>
<proteinExistence type="predicted"/>
<accession>A0A4C1YM70</accession>
<keyword evidence="3" id="KW-1185">Reference proteome</keyword>
<comment type="caution">
    <text evidence="2">The sequence shown here is derived from an EMBL/GenBank/DDBJ whole genome shotgun (WGS) entry which is preliminary data.</text>
</comment>
<evidence type="ECO:0000256" key="1">
    <source>
        <dbReference type="SAM" id="MobiDB-lite"/>
    </source>
</evidence>
<protein>
    <submittedName>
        <fullName evidence="2">Uncharacterized protein</fullName>
    </submittedName>
</protein>
<dbReference type="EMBL" id="BGZK01001334">
    <property type="protein sequence ID" value="GBP77521.1"/>
    <property type="molecule type" value="Genomic_DNA"/>
</dbReference>